<dbReference type="Gene3D" id="3.40.50.150">
    <property type="entry name" value="Vaccinia Virus protein VP39"/>
    <property type="match status" value="1"/>
</dbReference>
<evidence type="ECO:0000256" key="1">
    <source>
        <dbReference type="SAM" id="MobiDB-lite"/>
    </source>
</evidence>
<feature type="region of interest" description="Disordered" evidence="1">
    <location>
        <begin position="72"/>
        <end position="99"/>
    </location>
</feature>
<dbReference type="KEGG" id="ehx:EMIHUDRAFT_229882"/>
<proteinExistence type="predicted"/>
<accession>A0A0D3KC40</accession>
<protein>
    <submittedName>
        <fullName evidence="2">Uncharacterized protein</fullName>
    </submittedName>
</protein>
<dbReference type="InterPro" id="IPR029063">
    <property type="entry name" value="SAM-dependent_MTases_sf"/>
</dbReference>
<dbReference type="STRING" id="2903.R1F358"/>
<organism evidence="2 3">
    <name type="scientific">Emiliania huxleyi (strain CCMP1516)</name>
    <dbReference type="NCBI Taxonomy" id="280463"/>
    <lineage>
        <taxon>Eukaryota</taxon>
        <taxon>Haptista</taxon>
        <taxon>Haptophyta</taxon>
        <taxon>Prymnesiophyceae</taxon>
        <taxon>Isochrysidales</taxon>
        <taxon>Noelaerhabdaceae</taxon>
        <taxon>Emiliania</taxon>
    </lineage>
</organism>
<sequence length="348" mass="35981">MADGRQTLRVHLCAPLPCALRCGCWHTIAVRLTNEMGLFDAEAFAAAASGRVRLDAVALSSEAGPLRLTLRQAADPAPPPDAAPASLPTHPGDGASGGVLLQLHRGRATAEVRLELREERESSSGCCSCARRGQHTAGRPQPEHAAEQCAAALAVLRATVEATGGLAIGDGDLVLEVGSGVGVGGIAAASALPALRVNATANAHRCAHPPAVAPLEWGCDDASLLARLEQASDVVYEPAAYRPLLLTLMRLAALGVASRTVMAHRSRHPDEHLFWTAAARRFRLRLLRGAPFVPLGSPAGTAALLPPGCGSGTAAAEHGRGAEVRLIELEAIPGAPPLGEELWGLTET</sequence>
<dbReference type="PANTHER" id="PTHR14614">
    <property type="entry name" value="HEPATOCELLULAR CARCINOMA-ASSOCIATED ANTIGEN"/>
    <property type="match status" value="1"/>
</dbReference>
<keyword evidence="3" id="KW-1185">Reference proteome</keyword>
<dbReference type="GeneID" id="17278595"/>
<dbReference type="EnsemblProtists" id="EOD33325">
    <property type="protein sequence ID" value="EOD33325"/>
    <property type="gene ID" value="EMIHUDRAFT_229882"/>
</dbReference>
<dbReference type="InterPro" id="IPR019410">
    <property type="entry name" value="Methyltransf_16"/>
</dbReference>
<dbReference type="Proteomes" id="UP000013827">
    <property type="component" value="Unassembled WGS sequence"/>
</dbReference>
<dbReference type="Pfam" id="PF10294">
    <property type="entry name" value="Methyltransf_16"/>
    <property type="match status" value="1"/>
</dbReference>
<dbReference type="PANTHER" id="PTHR14614:SF132">
    <property type="entry name" value="PROTEIN-LYSINE METHYLTRANSFERASE C42C1.13"/>
    <property type="match status" value="1"/>
</dbReference>
<dbReference type="eggNOG" id="KOG2793">
    <property type="taxonomic scope" value="Eukaryota"/>
</dbReference>
<evidence type="ECO:0000313" key="2">
    <source>
        <dbReference type="EnsemblProtists" id="EOD33325"/>
    </source>
</evidence>
<reference evidence="2" key="2">
    <citation type="submission" date="2024-10" db="UniProtKB">
        <authorList>
            <consortium name="EnsemblProtists"/>
        </authorList>
    </citation>
    <scope>IDENTIFICATION</scope>
</reference>
<dbReference type="HOGENOM" id="CLU_797960_0_0_1"/>
<dbReference type="RefSeq" id="XP_005785754.1">
    <property type="nucleotide sequence ID" value="XM_005785697.1"/>
</dbReference>
<evidence type="ECO:0000313" key="3">
    <source>
        <dbReference type="Proteomes" id="UP000013827"/>
    </source>
</evidence>
<reference evidence="3" key="1">
    <citation type="journal article" date="2013" name="Nature">
        <title>Pan genome of the phytoplankton Emiliania underpins its global distribution.</title>
        <authorList>
            <person name="Read B.A."/>
            <person name="Kegel J."/>
            <person name="Klute M.J."/>
            <person name="Kuo A."/>
            <person name="Lefebvre S.C."/>
            <person name="Maumus F."/>
            <person name="Mayer C."/>
            <person name="Miller J."/>
            <person name="Monier A."/>
            <person name="Salamov A."/>
            <person name="Young J."/>
            <person name="Aguilar M."/>
            <person name="Claverie J.M."/>
            <person name="Frickenhaus S."/>
            <person name="Gonzalez K."/>
            <person name="Herman E.K."/>
            <person name="Lin Y.C."/>
            <person name="Napier J."/>
            <person name="Ogata H."/>
            <person name="Sarno A.F."/>
            <person name="Shmutz J."/>
            <person name="Schroeder D."/>
            <person name="de Vargas C."/>
            <person name="Verret F."/>
            <person name="von Dassow P."/>
            <person name="Valentin K."/>
            <person name="Van de Peer Y."/>
            <person name="Wheeler G."/>
            <person name="Dacks J.B."/>
            <person name="Delwiche C.F."/>
            <person name="Dyhrman S.T."/>
            <person name="Glockner G."/>
            <person name="John U."/>
            <person name="Richards T."/>
            <person name="Worden A.Z."/>
            <person name="Zhang X."/>
            <person name="Grigoriev I.V."/>
            <person name="Allen A.E."/>
            <person name="Bidle K."/>
            <person name="Borodovsky M."/>
            <person name="Bowler C."/>
            <person name="Brownlee C."/>
            <person name="Cock J.M."/>
            <person name="Elias M."/>
            <person name="Gladyshev V.N."/>
            <person name="Groth M."/>
            <person name="Guda C."/>
            <person name="Hadaegh A."/>
            <person name="Iglesias-Rodriguez M.D."/>
            <person name="Jenkins J."/>
            <person name="Jones B.M."/>
            <person name="Lawson T."/>
            <person name="Leese F."/>
            <person name="Lindquist E."/>
            <person name="Lobanov A."/>
            <person name="Lomsadze A."/>
            <person name="Malik S.B."/>
            <person name="Marsh M.E."/>
            <person name="Mackinder L."/>
            <person name="Mock T."/>
            <person name="Mueller-Roeber B."/>
            <person name="Pagarete A."/>
            <person name="Parker M."/>
            <person name="Probert I."/>
            <person name="Quesneville H."/>
            <person name="Raines C."/>
            <person name="Rensing S.A."/>
            <person name="Riano-Pachon D.M."/>
            <person name="Richier S."/>
            <person name="Rokitta S."/>
            <person name="Shiraiwa Y."/>
            <person name="Soanes D.M."/>
            <person name="van der Giezen M."/>
            <person name="Wahlund T.M."/>
            <person name="Williams B."/>
            <person name="Wilson W."/>
            <person name="Wolfe G."/>
            <person name="Wurch L.L."/>
        </authorList>
    </citation>
    <scope>NUCLEOTIDE SEQUENCE</scope>
</reference>
<dbReference type="PaxDb" id="2903-EOD33325"/>
<name>A0A0D3KC40_EMIH1</name>
<dbReference type="AlphaFoldDB" id="A0A0D3KC40"/>